<dbReference type="InterPro" id="IPR051945">
    <property type="entry name" value="RRM_MRD1_RNA_proc_ribogen"/>
</dbReference>
<dbReference type="Proteomes" id="UP000018208">
    <property type="component" value="Unassembled WGS sequence"/>
</dbReference>
<name>V6LBX8_9EUKA</name>
<proteinExistence type="predicted"/>
<evidence type="ECO:0000256" key="3">
    <source>
        <dbReference type="ARBA" id="ARBA00022884"/>
    </source>
</evidence>
<keyword evidence="4" id="KW-0539">Nucleus</keyword>
<dbReference type="Gene3D" id="3.30.70.330">
    <property type="match status" value="4"/>
</dbReference>
<feature type="domain" description="RRM" evidence="7">
    <location>
        <begin position="161"/>
        <end position="238"/>
    </location>
</feature>
<evidence type="ECO:0000256" key="1">
    <source>
        <dbReference type="ARBA" id="ARBA00004123"/>
    </source>
</evidence>
<reference evidence="8 9" key="1">
    <citation type="journal article" date="2014" name="PLoS Genet.">
        <title>The Genome of Spironucleus salmonicida Highlights a Fish Pathogen Adapted to Fluctuating Environments.</title>
        <authorList>
            <person name="Xu F."/>
            <person name="Jerlstrom-Hultqvist J."/>
            <person name="Einarsson E."/>
            <person name="Astvaldsson A."/>
            <person name="Svard S.G."/>
            <person name="Andersson J.O."/>
        </authorList>
    </citation>
    <scope>NUCLEOTIDE SEQUENCE</scope>
    <source>
        <strain evidence="9">ATCC 50377</strain>
    </source>
</reference>
<organism evidence="8">
    <name type="scientific">Spironucleus salmonicida</name>
    <dbReference type="NCBI Taxonomy" id="348837"/>
    <lineage>
        <taxon>Eukaryota</taxon>
        <taxon>Metamonada</taxon>
        <taxon>Diplomonadida</taxon>
        <taxon>Hexamitidae</taxon>
        <taxon>Hexamitinae</taxon>
        <taxon>Spironucleus</taxon>
    </lineage>
</organism>
<feature type="domain" description="RRM" evidence="7">
    <location>
        <begin position="326"/>
        <end position="399"/>
    </location>
</feature>
<protein>
    <submittedName>
        <fullName evidence="8 9">Polyadenylate-binding protein</fullName>
    </submittedName>
</protein>
<feature type="domain" description="RRM" evidence="7">
    <location>
        <begin position="512"/>
        <end position="589"/>
    </location>
</feature>
<dbReference type="InterPro" id="IPR000504">
    <property type="entry name" value="RRM_dom"/>
</dbReference>
<feature type="region of interest" description="Disordered" evidence="6">
    <location>
        <begin position="137"/>
        <end position="157"/>
    </location>
</feature>
<dbReference type="AlphaFoldDB" id="V6LBX8"/>
<dbReference type="CDD" id="cd12320">
    <property type="entry name" value="RRM6_RBM19_RRM5_MRD1"/>
    <property type="match status" value="1"/>
</dbReference>
<reference evidence="9" key="2">
    <citation type="submission" date="2020-12" db="EMBL/GenBank/DDBJ databases">
        <title>New Spironucleus salmonicida genome in near-complete chromosomes.</title>
        <authorList>
            <person name="Xu F."/>
            <person name="Kurt Z."/>
            <person name="Jimenez-Gonzalez A."/>
            <person name="Astvaldsson A."/>
            <person name="Andersson J.O."/>
            <person name="Svard S.G."/>
        </authorList>
    </citation>
    <scope>NUCLEOTIDE SEQUENCE</scope>
    <source>
        <strain evidence="9">ATCC 50377</strain>
    </source>
</reference>
<dbReference type="VEuPathDB" id="GiardiaDB:SS50377_22504"/>
<dbReference type="SUPFAM" id="SSF54928">
    <property type="entry name" value="RNA-binding domain, RBD"/>
    <property type="match status" value="3"/>
</dbReference>
<feature type="domain" description="RRM" evidence="7">
    <location>
        <begin position="2"/>
        <end position="79"/>
    </location>
</feature>
<keyword evidence="2" id="KW-0677">Repeat</keyword>
<sequence>MSRIFIKNIPASATELQIKEHFQQIGNITDTQIITNSDKTSRCIGYIGFAEATSAERAVKLRSNTYIGGRKIQIQIAVSHKVAQENQLKDQKKQKNLSQGARALAEQLIAEGGDLLKQYLNTGSGWEQNIVVPQKQQNNQKQLQIDSQEARPAENGEIDDSKIKISNLPTLTTTDQIQTHFAPFGEISDVVLATNPLTKQPTGVAYVQFALPEAAKRAVLAQETQINGKFVRITQGRTSAIQEFIRTKEYKAKGFDKNNKLAWNPLIQRQQNIVDALQAHLGDKAALIQDSAVTLAAAEAYLQKELKAAFKAENIAFSPSHNRSKNVILCKNLPISTVEKDVKQLFEQFGIVVYCKAFFAGFCIVKFAENGDARRAFGKLCFKKMGNEKVPMMLEFACVLSAEEQVQEAENAALKVETEAKMDQMVSVCIRNISFATDKTQIEHIIKEQIQQYEQITIPQNEISHKGYCFVTVQESQLNKVISALSQVMQDGFRWEPQKARATVSQNNTNSTRLMIKNLAFQANQAELRQLLNQFGKVAALRCPKNLDGGLRGFAFVEYSTSREAREAIEGINGVHFYGRRLVIEVAKEEEQGAKDGGQE</sequence>
<dbReference type="PROSITE" id="PS50102">
    <property type="entry name" value="RRM"/>
    <property type="match status" value="4"/>
</dbReference>
<dbReference type="EMBL" id="KI546166">
    <property type="protein sequence ID" value="EST42005.1"/>
    <property type="molecule type" value="Genomic_DNA"/>
</dbReference>
<dbReference type="PANTHER" id="PTHR48039:SF5">
    <property type="entry name" value="RNA-BINDING PROTEIN 28"/>
    <property type="match status" value="1"/>
</dbReference>
<comment type="subcellular location">
    <subcellularLocation>
        <location evidence="1">Nucleus</location>
    </subcellularLocation>
</comment>
<evidence type="ECO:0000313" key="8">
    <source>
        <dbReference type="EMBL" id="EST42005.1"/>
    </source>
</evidence>
<evidence type="ECO:0000256" key="6">
    <source>
        <dbReference type="SAM" id="MobiDB-lite"/>
    </source>
</evidence>
<keyword evidence="10" id="KW-1185">Reference proteome</keyword>
<accession>V6LBX8</accession>
<evidence type="ECO:0000256" key="4">
    <source>
        <dbReference type="ARBA" id="ARBA00023242"/>
    </source>
</evidence>
<dbReference type="EMBL" id="AUWU02000003">
    <property type="protein sequence ID" value="KAH0574889.1"/>
    <property type="molecule type" value="Genomic_DNA"/>
</dbReference>
<dbReference type="Pfam" id="PF00076">
    <property type="entry name" value="RRM_1"/>
    <property type="match status" value="4"/>
</dbReference>
<evidence type="ECO:0000313" key="9">
    <source>
        <dbReference type="EMBL" id="KAH0574889.1"/>
    </source>
</evidence>
<evidence type="ECO:0000256" key="2">
    <source>
        <dbReference type="ARBA" id="ARBA00022737"/>
    </source>
</evidence>
<dbReference type="InterPro" id="IPR012677">
    <property type="entry name" value="Nucleotide-bd_a/b_plait_sf"/>
</dbReference>
<evidence type="ECO:0000256" key="5">
    <source>
        <dbReference type="PROSITE-ProRule" id="PRU00176"/>
    </source>
</evidence>
<feature type="compositionally biased region" description="Basic and acidic residues" evidence="6">
    <location>
        <begin position="148"/>
        <end position="157"/>
    </location>
</feature>
<dbReference type="PANTHER" id="PTHR48039">
    <property type="entry name" value="RNA-BINDING MOTIF PROTEIN 14B"/>
    <property type="match status" value="1"/>
</dbReference>
<keyword evidence="3 5" id="KW-0694">RNA-binding</keyword>
<gene>
    <name evidence="8" type="ORF">SS50377_18311</name>
    <name evidence="9" type="ORF">SS50377_22504</name>
</gene>
<dbReference type="OrthoDB" id="439639at2759"/>
<evidence type="ECO:0000259" key="7">
    <source>
        <dbReference type="PROSITE" id="PS50102"/>
    </source>
</evidence>
<dbReference type="InterPro" id="IPR035979">
    <property type="entry name" value="RBD_domain_sf"/>
</dbReference>
<evidence type="ECO:0000313" key="10">
    <source>
        <dbReference type="Proteomes" id="UP000018208"/>
    </source>
</evidence>
<dbReference type="CDD" id="cd00590">
    <property type="entry name" value="RRM_SF"/>
    <property type="match status" value="1"/>
</dbReference>
<dbReference type="GO" id="GO:0003729">
    <property type="term" value="F:mRNA binding"/>
    <property type="evidence" value="ECO:0007669"/>
    <property type="project" value="TreeGrafter"/>
</dbReference>
<dbReference type="GO" id="GO:0005634">
    <property type="term" value="C:nucleus"/>
    <property type="evidence" value="ECO:0007669"/>
    <property type="project" value="UniProtKB-SubCell"/>
</dbReference>
<dbReference type="SMART" id="SM00360">
    <property type="entry name" value="RRM"/>
    <property type="match status" value="5"/>
</dbReference>